<gene>
    <name evidence="14" type="ORF">DERP_000655</name>
</gene>
<reference evidence="14 15" key="1">
    <citation type="journal article" date="2018" name="J. Allergy Clin. Immunol.">
        <title>High-quality assembly of Dermatophagoides pteronyssinus genome and transcriptome reveals a wide range of novel allergens.</title>
        <authorList>
            <person name="Liu X.Y."/>
            <person name="Yang K.Y."/>
            <person name="Wang M.Q."/>
            <person name="Kwok J.S."/>
            <person name="Zeng X."/>
            <person name="Yang Z."/>
            <person name="Xiao X.J."/>
            <person name="Lau C.P."/>
            <person name="Li Y."/>
            <person name="Huang Z.M."/>
            <person name="Ba J.G."/>
            <person name="Yim A.K."/>
            <person name="Ouyang C.Y."/>
            <person name="Ngai S.M."/>
            <person name="Chan T.F."/>
            <person name="Leung E.L."/>
            <person name="Liu L."/>
            <person name="Liu Z.G."/>
            <person name="Tsui S.K."/>
        </authorList>
    </citation>
    <scope>NUCLEOTIDE SEQUENCE [LARGE SCALE GENOMIC DNA]</scope>
    <source>
        <strain evidence="14">Derp</strain>
    </source>
</reference>
<feature type="transmembrane region" description="Helical" evidence="13">
    <location>
        <begin position="87"/>
        <end position="115"/>
    </location>
</feature>
<evidence type="ECO:0000256" key="9">
    <source>
        <dbReference type="ARBA" id="ARBA00022989"/>
    </source>
</evidence>
<keyword evidence="8 13" id="KW-0812">Transmembrane</keyword>
<feature type="transmembrane region" description="Helical" evidence="13">
    <location>
        <begin position="26"/>
        <end position="50"/>
    </location>
</feature>
<dbReference type="EC" id="2.1.1.100" evidence="4 13"/>
<evidence type="ECO:0000256" key="5">
    <source>
        <dbReference type="ARBA" id="ARBA00022603"/>
    </source>
</evidence>
<dbReference type="Pfam" id="PF04140">
    <property type="entry name" value="ICMT"/>
    <property type="match status" value="1"/>
</dbReference>
<name>A0ABQ8J0R9_DERPT</name>
<feature type="transmembrane region" description="Helical" evidence="13">
    <location>
        <begin position="192"/>
        <end position="212"/>
    </location>
</feature>
<evidence type="ECO:0000256" key="7">
    <source>
        <dbReference type="ARBA" id="ARBA00022691"/>
    </source>
</evidence>
<dbReference type="PROSITE" id="PS51564">
    <property type="entry name" value="SAM_ICMT"/>
    <property type="match status" value="1"/>
</dbReference>
<evidence type="ECO:0000313" key="15">
    <source>
        <dbReference type="Proteomes" id="UP000887458"/>
    </source>
</evidence>
<keyword evidence="13" id="KW-0256">Endoplasmic reticulum</keyword>
<dbReference type="EMBL" id="NJHN03000095">
    <property type="protein sequence ID" value="KAH9416158.1"/>
    <property type="molecule type" value="Genomic_DNA"/>
</dbReference>
<comment type="catalytic activity">
    <reaction evidence="1 13">
        <text>[protein]-C-terminal S-[(2E,6E)-farnesyl]-L-cysteine + S-adenosyl-L-methionine = [protein]-C-terminal S-[(2E,6E)-farnesyl]-L-cysteine methyl ester + S-adenosyl-L-homocysteine</text>
        <dbReference type="Rhea" id="RHEA:21672"/>
        <dbReference type="Rhea" id="RHEA-COMP:12125"/>
        <dbReference type="Rhea" id="RHEA-COMP:12126"/>
        <dbReference type="ChEBI" id="CHEBI:57856"/>
        <dbReference type="ChEBI" id="CHEBI:59789"/>
        <dbReference type="ChEBI" id="CHEBI:90510"/>
        <dbReference type="ChEBI" id="CHEBI:90511"/>
        <dbReference type="EC" id="2.1.1.100"/>
    </reaction>
</comment>
<feature type="transmembrane region" description="Helical" evidence="13">
    <location>
        <begin position="121"/>
        <end position="140"/>
    </location>
</feature>
<dbReference type="PANTHER" id="PTHR12714">
    <property type="entry name" value="PROTEIN-S ISOPRENYLCYSTEINE O-METHYLTRANSFERASE"/>
    <property type="match status" value="1"/>
</dbReference>
<comment type="caution">
    <text evidence="14">The sequence shown here is derived from an EMBL/GenBank/DDBJ whole genome shotgun (WGS) entry which is preliminary data.</text>
</comment>
<accession>A0ABQ8J0R9</accession>
<dbReference type="PANTHER" id="PTHR12714:SF9">
    <property type="entry name" value="PROTEIN-S-ISOPRENYLCYSTEINE O-METHYLTRANSFERASE"/>
    <property type="match status" value="1"/>
</dbReference>
<proteinExistence type="inferred from homology"/>
<comment type="subcellular location">
    <subcellularLocation>
        <location evidence="13">Endoplasmic reticulum membrane</location>
        <topology evidence="13">Multi-pass membrane protein</topology>
    </subcellularLocation>
    <subcellularLocation>
        <location evidence="2">Membrane</location>
        <topology evidence="2">Multi-pass membrane protein</topology>
    </subcellularLocation>
</comment>
<evidence type="ECO:0000256" key="12">
    <source>
        <dbReference type="ARBA" id="ARBA00023656"/>
    </source>
</evidence>
<keyword evidence="5 13" id="KW-0489">Methyltransferase</keyword>
<dbReference type="Gene3D" id="1.20.120.1630">
    <property type="match status" value="1"/>
</dbReference>
<reference evidence="14 15" key="2">
    <citation type="journal article" date="2022" name="Mol. Biol. Evol.">
        <title>Comparative Genomics Reveals Insights into the Divergent Evolution of Astigmatic Mites and Household Pest Adaptations.</title>
        <authorList>
            <person name="Xiong Q."/>
            <person name="Wan A.T."/>
            <person name="Liu X."/>
            <person name="Fung C.S."/>
            <person name="Xiao X."/>
            <person name="Malainual N."/>
            <person name="Hou J."/>
            <person name="Wang L."/>
            <person name="Wang M."/>
            <person name="Yang K.Y."/>
            <person name="Cui Y."/>
            <person name="Leung E.L."/>
            <person name="Nong W."/>
            <person name="Shin S.K."/>
            <person name="Au S.W."/>
            <person name="Jeong K.Y."/>
            <person name="Chew F.T."/>
            <person name="Hui J.H."/>
            <person name="Leung T.F."/>
            <person name="Tungtrongchitr A."/>
            <person name="Zhong N."/>
            <person name="Liu Z."/>
            <person name="Tsui S.K."/>
        </authorList>
    </citation>
    <scope>NUCLEOTIDE SEQUENCE [LARGE SCALE GENOMIC DNA]</scope>
    <source>
        <strain evidence="14">Derp</strain>
    </source>
</reference>
<evidence type="ECO:0000256" key="10">
    <source>
        <dbReference type="ARBA" id="ARBA00023136"/>
    </source>
</evidence>
<feature type="transmembrane region" description="Helical" evidence="13">
    <location>
        <begin position="62"/>
        <end position="80"/>
    </location>
</feature>
<comment type="similarity">
    <text evidence="3 13">Belongs to the class VI-like SAM-binding methyltransferase superfamily. Isoprenylcysteine carboxyl methyltransferase family.</text>
</comment>
<evidence type="ECO:0000256" key="8">
    <source>
        <dbReference type="ARBA" id="ARBA00022692"/>
    </source>
</evidence>
<feature type="transmembrane region" description="Helical" evidence="13">
    <location>
        <begin position="255"/>
        <end position="278"/>
    </location>
</feature>
<evidence type="ECO:0000256" key="2">
    <source>
        <dbReference type="ARBA" id="ARBA00004141"/>
    </source>
</evidence>
<feature type="non-terminal residue" evidence="14">
    <location>
        <position position="1"/>
    </location>
</feature>
<dbReference type="Proteomes" id="UP000887458">
    <property type="component" value="Unassembled WGS sequence"/>
</dbReference>
<protein>
    <recommendedName>
        <fullName evidence="12 13">Protein-S-isoprenylcysteine O-methyltransferase</fullName>
        <ecNumber evidence="4 13">2.1.1.100</ecNumber>
    </recommendedName>
</protein>
<keyword evidence="10 13" id="KW-0472">Membrane</keyword>
<evidence type="ECO:0000256" key="1">
    <source>
        <dbReference type="ARBA" id="ARBA00001450"/>
    </source>
</evidence>
<keyword evidence="15" id="KW-1185">Reference proteome</keyword>
<evidence type="ECO:0000256" key="13">
    <source>
        <dbReference type="RuleBase" id="RU362022"/>
    </source>
</evidence>
<keyword evidence="7 13" id="KW-0949">S-adenosyl-L-methionine</keyword>
<dbReference type="InterPro" id="IPR007269">
    <property type="entry name" value="ICMT_MeTrfase"/>
</dbReference>
<keyword evidence="6" id="KW-0808">Transferase</keyword>
<evidence type="ECO:0000313" key="14">
    <source>
        <dbReference type="EMBL" id="KAH9416158.1"/>
    </source>
</evidence>
<dbReference type="InterPro" id="IPR025770">
    <property type="entry name" value="PPMT_MeTrfase"/>
</dbReference>
<evidence type="ECO:0000256" key="4">
    <source>
        <dbReference type="ARBA" id="ARBA00012151"/>
    </source>
</evidence>
<evidence type="ECO:0000256" key="6">
    <source>
        <dbReference type="ARBA" id="ARBA00022679"/>
    </source>
</evidence>
<organism evidence="14 15">
    <name type="scientific">Dermatophagoides pteronyssinus</name>
    <name type="common">European house dust mite</name>
    <dbReference type="NCBI Taxonomy" id="6956"/>
    <lineage>
        <taxon>Eukaryota</taxon>
        <taxon>Metazoa</taxon>
        <taxon>Ecdysozoa</taxon>
        <taxon>Arthropoda</taxon>
        <taxon>Chelicerata</taxon>
        <taxon>Arachnida</taxon>
        <taxon>Acari</taxon>
        <taxon>Acariformes</taxon>
        <taxon>Sarcoptiformes</taxon>
        <taxon>Astigmata</taxon>
        <taxon>Psoroptidia</taxon>
        <taxon>Analgoidea</taxon>
        <taxon>Pyroglyphidae</taxon>
        <taxon>Dermatophagoidinae</taxon>
        <taxon>Dermatophagoides</taxon>
    </lineage>
</organism>
<keyword evidence="9 13" id="KW-1133">Transmembrane helix</keyword>
<comment type="function">
    <text evidence="11">Catalyzes the post-translational methylation of isoprenylated C-terminal cysteine residues.</text>
</comment>
<evidence type="ECO:0000256" key="11">
    <source>
        <dbReference type="ARBA" id="ARBA00023572"/>
    </source>
</evidence>
<evidence type="ECO:0000256" key="3">
    <source>
        <dbReference type="ARBA" id="ARBA00009140"/>
    </source>
</evidence>
<sequence>FHDFSIITPNLMENIDNKYDDCDKKLAASIAIKSFFGPIILSLFFSIILFDNNNQLYFQWQYFSPLLLAIIFITFILLFSQFYSNRFYVVVILITLGLSSVFSFGLHLAVVGYLYDNQSSLSPIYHSFGLYLMILSFFHYGEFQSTSLINNNNNSITIQAFLLDNSIEYHLAIAISLTEFCIESWYFPNQKFIFHPYLTYTGLIICIVGDSLRKLAMYTAGHNFNHIIQIDHYSDHQLITTGIYSIFRHPSYVGWFYWSIGTQILLQNPISLVGYAIVSWRFFKQRIQFEEITLINFFGPKYLIYKKEVPTGLPWIDGY</sequence>